<dbReference type="PANTHER" id="PTHR46784:SF1">
    <property type="entry name" value="KILLER CELL LECTIN-LIKE RECEPTOR SUBFAMILY B MEMBER 1"/>
    <property type="match status" value="1"/>
</dbReference>
<dbReference type="InterPro" id="IPR051527">
    <property type="entry name" value="KLR_subfamily_B"/>
</dbReference>
<dbReference type="EMBL" id="CAIIXF020000002">
    <property type="protein sequence ID" value="CAH1776396.1"/>
    <property type="molecule type" value="Genomic_DNA"/>
</dbReference>
<gene>
    <name evidence="3" type="ORF">OFUS_LOCUS3575</name>
</gene>
<name>A0A8J1TEB4_OWEFU</name>
<dbReference type="SMART" id="SM00034">
    <property type="entry name" value="CLECT"/>
    <property type="match status" value="1"/>
</dbReference>
<dbReference type="Pfam" id="PF00059">
    <property type="entry name" value="Lectin_C"/>
    <property type="match status" value="1"/>
</dbReference>
<dbReference type="OrthoDB" id="6156696at2759"/>
<dbReference type="InterPro" id="IPR001304">
    <property type="entry name" value="C-type_lectin-like"/>
</dbReference>
<accession>A0A8J1TEB4</accession>
<dbReference type="GO" id="GO:0009986">
    <property type="term" value="C:cell surface"/>
    <property type="evidence" value="ECO:0007669"/>
    <property type="project" value="TreeGrafter"/>
</dbReference>
<dbReference type="Gene3D" id="3.10.100.10">
    <property type="entry name" value="Mannose-Binding Protein A, subunit A"/>
    <property type="match status" value="1"/>
</dbReference>
<keyword evidence="4" id="KW-1185">Reference proteome</keyword>
<evidence type="ECO:0000313" key="4">
    <source>
        <dbReference type="Proteomes" id="UP000749559"/>
    </source>
</evidence>
<dbReference type="Proteomes" id="UP000749559">
    <property type="component" value="Unassembled WGS sequence"/>
</dbReference>
<sequence>MSTRIMYTQCLIGDVPMLLPTLILLEIGSLLACPSVWISDGDNCYYSSTVLVTHSEAQTACSGTGSTLMVIENAAENSQASTLGGESSMWIGLEMVSHKNWIWVDGTPVSFEEWKSNGEKNGQRGGCVFIQPDGKWVQSSSCDTPMKFICLRDVNTPCTDGVCDPASILYPLSETTTQHVTTQRTTTYMTTEPAQTTTHSTKQPTTQATAQPTTQPTTQSTTQPTTKITTQSTTQTTMQPTELSTQPTTQPMPQPTSQRVTQPTTQTTTQPTAQPTIETAIQPTTQMTTQSTTKITTEATTHSLTQSISQTTSHLITTTTEKTSQPSELTSQMISLLNSTFTDSTQAQKETTISSVKTTSMNTASTLGSEMTGSTSEMNITLAPSIATVEQNYATKPIAIYLITTKGQTEAYKRAKRIEYEPVEATAAVTIGSIGLIIVLIALIAVFIGDLGAFYQNFKTMQRNLFGLKQEYQLQNVSHASLTTLN</sequence>
<proteinExistence type="predicted"/>
<evidence type="ECO:0000313" key="3">
    <source>
        <dbReference type="EMBL" id="CAH1776396.1"/>
    </source>
</evidence>
<dbReference type="InterPro" id="IPR016186">
    <property type="entry name" value="C-type_lectin-like/link_sf"/>
</dbReference>
<dbReference type="PROSITE" id="PS50041">
    <property type="entry name" value="C_TYPE_LECTIN_2"/>
    <property type="match status" value="1"/>
</dbReference>
<keyword evidence="1" id="KW-0812">Transmembrane</keyword>
<dbReference type="CDD" id="cd00037">
    <property type="entry name" value="CLECT"/>
    <property type="match status" value="1"/>
</dbReference>
<dbReference type="InterPro" id="IPR016187">
    <property type="entry name" value="CTDL_fold"/>
</dbReference>
<evidence type="ECO:0000256" key="1">
    <source>
        <dbReference type="ARBA" id="ARBA00022989"/>
    </source>
</evidence>
<protein>
    <submittedName>
        <fullName evidence="3">Uncharacterized protein</fullName>
    </submittedName>
</protein>
<dbReference type="GO" id="GO:0038023">
    <property type="term" value="F:signaling receptor activity"/>
    <property type="evidence" value="ECO:0007669"/>
    <property type="project" value="TreeGrafter"/>
</dbReference>
<reference evidence="3" key="1">
    <citation type="submission" date="2022-03" db="EMBL/GenBank/DDBJ databases">
        <authorList>
            <person name="Martin C."/>
        </authorList>
    </citation>
    <scope>NUCLEOTIDE SEQUENCE</scope>
</reference>
<dbReference type="SUPFAM" id="SSF56436">
    <property type="entry name" value="C-type lectin-like"/>
    <property type="match status" value="1"/>
</dbReference>
<dbReference type="GO" id="GO:0005886">
    <property type="term" value="C:plasma membrane"/>
    <property type="evidence" value="ECO:0007669"/>
    <property type="project" value="TreeGrafter"/>
</dbReference>
<dbReference type="AlphaFoldDB" id="A0A8J1TEB4"/>
<dbReference type="PANTHER" id="PTHR46784">
    <property type="entry name" value="KILLER CELL LECTIN-LIKE RECEPTOR SUBFAMILY B MEMBER 1"/>
    <property type="match status" value="1"/>
</dbReference>
<organism evidence="3 4">
    <name type="scientific">Owenia fusiformis</name>
    <name type="common">Polychaete worm</name>
    <dbReference type="NCBI Taxonomy" id="6347"/>
    <lineage>
        <taxon>Eukaryota</taxon>
        <taxon>Metazoa</taxon>
        <taxon>Spiralia</taxon>
        <taxon>Lophotrochozoa</taxon>
        <taxon>Annelida</taxon>
        <taxon>Polychaeta</taxon>
        <taxon>Sedentaria</taxon>
        <taxon>Canalipalpata</taxon>
        <taxon>Sabellida</taxon>
        <taxon>Oweniida</taxon>
        <taxon>Oweniidae</taxon>
        <taxon>Owenia</taxon>
    </lineage>
</organism>
<evidence type="ECO:0000256" key="2">
    <source>
        <dbReference type="ARBA" id="ARBA00023157"/>
    </source>
</evidence>
<keyword evidence="1" id="KW-0472">Membrane</keyword>
<comment type="caution">
    <text evidence="3">The sequence shown here is derived from an EMBL/GenBank/DDBJ whole genome shotgun (WGS) entry which is preliminary data.</text>
</comment>
<keyword evidence="1" id="KW-1133">Transmembrane helix</keyword>
<keyword evidence="2" id="KW-1015">Disulfide bond</keyword>